<name>A0A9P8Y9B3_9PEZI</name>
<feature type="region of interest" description="Disordered" evidence="10">
    <location>
        <begin position="297"/>
        <end position="324"/>
    </location>
</feature>
<keyword evidence="14" id="KW-1185">Reference proteome</keyword>
<keyword evidence="6" id="KW-0408">Iron</keyword>
<evidence type="ECO:0000256" key="6">
    <source>
        <dbReference type="ARBA" id="ARBA00023004"/>
    </source>
</evidence>
<comment type="caution">
    <text evidence="13">The sequence shown here is derived from an EMBL/GenBank/DDBJ whole genome shotgun (WGS) entry which is preliminary data.</text>
</comment>
<keyword evidence="3" id="KW-0216">Detoxification</keyword>
<feature type="domain" description="Globin" evidence="11">
    <location>
        <begin position="2"/>
        <end position="140"/>
    </location>
</feature>
<evidence type="ECO:0000313" key="13">
    <source>
        <dbReference type="EMBL" id="KAH7031154.1"/>
    </source>
</evidence>
<accession>A0A9P8Y9B3</accession>
<dbReference type="OrthoDB" id="436496at2759"/>
<sequence>MALNHEQTRLIKATVPLIRQDGERIATLFYTNMIRDHPGMHAYFNPISMQRGHQPKAFTMMMLAFASSINDISGLVARMEKVAHKHASLAITPDLYDIVGDYLLRAFAEVLGPHCWTRAIREAWERAYSVMAGMLTRREALIYRDFGSWVGWRRFVVAQRWTELADGNDGEGDIVTIEVRPEDGKKLPPFQPGQYVSLRLSAVPGRDHPQLRQYYLCGDPASSSTYRFTVRRDASRETEHFRTESRHVPQSSVRPGVVSSMLIDQVMVGDVLELTHPAGEFSLEPASSENTGNAPIVLISAGTQPPPPPPPPPPDRPISWVHGSRHRPLYGNQVRDLAKRFPERLGTTFFKTRLADSDVLSYTVDFVTDLNVGRVRPVEDLYLRGGGGMSGQPAEYYVCGPHRFMIEVKKYLESNRVDPSRIKFGMLEIGSMDKKD</sequence>
<evidence type="ECO:0000256" key="1">
    <source>
        <dbReference type="ARBA" id="ARBA00006401"/>
    </source>
</evidence>
<proteinExistence type="inferred from homology"/>
<dbReference type="SUPFAM" id="SSF46458">
    <property type="entry name" value="Globin-like"/>
    <property type="match status" value="1"/>
</dbReference>
<evidence type="ECO:0000256" key="8">
    <source>
        <dbReference type="ARBA" id="ARBA00048649"/>
    </source>
</evidence>
<feature type="domain" description="FAD-binding FR-type" evidence="12">
    <location>
        <begin position="150"/>
        <end position="284"/>
    </location>
</feature>
<dbReference type="SUPFAM" id="SSF52343">
    <property type="entry name" value="Ferredoxin reductase-like, C-terminal NADP-linked domain"/>
    <property type="match status" value="1"/>
</dbReference>
<comment type="similarity">
    <text evidence="1">In the C-terminal section; belongs to the flavoprotein pyridine nucleotide cytochrome reductase family.</text>
</comment>
<organism evidence="13 14">
    <name type="scientific">Microdochium trichocladiopsis</name>
    <dbReference type="NCBI Taxonomy" id="1682393"/>
    <lineage>
        <taxon>Eukaryota</taxon>
        <taxon>Fungi</taxon>
        <taxon>Dikarya</taxon>
        <taxon>Ascomycota</taxon>
        <taxon>Pezizomycotina</taxon>
        <taxon>Sordariomycetes</taxon>
        <taxon>Xylariomycetidae</taxon>
        <taxon>Xylariales</taxon>
        <taxon>Microdochiaceae</taxon>
        <taxon>Microdochium</taxon>
    </lineage>
</organism>
<evidence type="ECO:0000256" key="2">
    <source>
        <dbReference type="ARBA" id="ARBA00012229"/>
    </source>
</evidence>
<dbReference type="GO" id="GO:0008941">
    <property type="term" value="F:nitric oxide dioxygenase NAD(P)H activity"/>
    <property type="evidence" value="ECO:0007669"/>
    <property type="project" value="UniProtKB-EC"/>
</dbReference>
<dbReference type="GO" id="GO:0019825">
    <property type="term" value="F:oxygen binding"/>
    <property type="evidence" value="ECO:0007669"/>
    <property type="project" value="InterPro"/>
</dbReference>
<dbReference type="GO" id="GO:0020037">
    <property type="term" value="F:heme binding"/>
    <property type="evidence" value="ECO:0007669"/>
    <property type="project" value="InterPro"/>
</dbReference>
<dbReference type="GO" id="GO:0046872">
    <property type="term" value="F:metal ion binding"/>
    <property type="evidence" value="ECO:0007669"/>
    <property type="project" value="UniProtKB-KW"/>
</dbReference>
<evidence type="ECO:0000256" key="10">
    <source>
        <dbReference type="SAM" id="MobiDB-lite"/>
    </source>
</evidence>
<dbReference type="GO" id="GO:0009636">
    <property type="term" value="P:response to toxic substance"/>
    <property type="evidence" value="ECO:0007669"/>
    <property type="project" value="UniProtKB-KW"/>
</dbReference>
<dbReference type="PANTHER" id="PTHR43396:SF3">
    <property type="entry name" value="FLAVOHEMOPROTEIN"/>
    <property type="match status" value="1"/>
</dbReference>
<evidence type="ECO:0000313" key="14">
    <source>
        <dbReference type="Proteomes" id="UP000756346"/>
    </source>
</evidence>
<dbReference type="SUPFAM" id="SSF63380">
    <property type="entry name" value="Riboflavin synthase domain-like"/>
    <property type="match status" value="1"/>
</dbReference>
<feature type="compositionally biased region" description="Pro residues" evidence="10">
    <location>
        <begin position="304"/>
        <end position="316"/>
    </location>
</feature>
<evidence type="ECO:0000259" key="11">
    <source>
        <dbReference type="PROSITE" id="PS01033"/>
    </source>
</evidence>
<keyword evidence="5" id="KW-0479">Metal-binding</keyword>
<gene>
    <name evidence="13" type="ORF">B0I36DRAFT_289044</name>
</gene>
<dbReference type="RefSeq" id="XP_046012834.1">
    <property type="nucleotide sequence ID" value="XM_046151665.1"/>
</dbReference>
<dbReference type="PROSITE" id="PS01033">
    <property type="entry name" value="GLOBIN"/>
    <property type="match status" value="1"/>
</dbReference>
<evidence type="ECO:0000256" key="9">
    <source>
        <dbReference type="ARBA" id="ARBA00049433"/>
    </source>
</evidence>
<dbReference type="Gene3D" id="3.40.50.80">
    <property type="entry name" value="Nucleotide-binding domain of ferredoxin-NADP reductase (FNR) module"/>
    <property type="match status" value="1"/>
</dbReference>
<evidence type="ECO:0000256" key="7">
    <source>
        <dbReference type="ARBA" id="ARBA00023027"/>
    </source>
</evidence>
<dbReference type="Gene3D" id="1.10.490.10">
    <property type="entry name" value="Globins"/>
    <property type="match status" value="1"/>
</dbReference>
<evidence type="ECO:0000259" key="12">
    <source>
        <dbReference type="PROSITE" id="PS51384"/>
    </source>
</evidence>
<comment type="catalytic activity">
    <reaction evidence="9">
        <text>2 nitric oxide + NADPH + 2 O2 = 2 nitrate + NADP(+) + H(+)</text>
        <dbReference type="Rhea" id="RHEA:19465"/>
        <dbReference type="ChEBI" id="CHEBI:15378"/>
        <dbReference type="ChEBI" id="CHEBI:15379"/>
        <dbReference type="ChEBI" id="CHEBI:16480"/>
        <dbReference type="ChEBI" id="CHEBI:17632"/>
        <dbReference type="ChEBI" id="CHEBI:57783"/>
        <dbReference type="ChEBI" id="CHEBI:58349"/>
        <dbReference type="EC" id="1.14.12.17"/>
    </reaction>
</comment>
<evidence type="ECO:0000256" key="3">
    <source>
        <dbReference type="ARBA" id="ARBA00022575"/>
    </source>
</evidence>
<dbReference type="PROSITE" id="PS51384">
    <property type="entry name" value="FAD_FR"/>
    <property type="match status" value="1"/>
</dbReference>
<dbReference type="PANTHER" id="PTHR43396">
    <property type="entry name" value="FLAVOHEMOPROTEIN"/>
    <property type="match status" value="1"/>
</dbReference>
<dbReference type="GO" id="GO:0046210">
    <property type="term" value="P:nitric oxide catabolic process"/>
    <property type="evidence" value="ECO:0007669"/>
    <property type="project" value="TreeGrafter"/>
</dbReference>
<dbReference type="Pfam" id="PF00042">
    <property type="entry name" value="Globin"/>
    <property type="match status" value="1"/>
</dbReference>
<dbReference type="InterPro" id="IPR039261">
    <property type="entry name" value="FNR_nucleotide-bd"/>
</dbReference>
<dbReference type="GO" id="GO:0071949">
    <property type="term" value="F:FAD binding"/>
    <property type="evidence" value="ECO:0007669"/>
    <property type="project" value="TreeGrafter"/>
</dbReference>
<dbReference type="InterPro" id="IPR017938">
    <property type="entry name" value="Riboflavin_synthase-like_b-brl"/>
</dbReference>
<dbReference type="InterPro" id="IPR000971">
    <property type="entry name" value="Globin"/>
</dbReference>
<dbReference type="InterPro" id="IPR012292">
    <property type="entry name" value="Globin/Proto"/>
</dbReference>
<dbReference type="InterPro" id="IPR009050">
    <property type="entry name" value="Globin-like_sf"/>
</dbReference>
<dbReference type="GeneID" id="70181211"/>
<evidence type="ECO:0000256" key="4">
    <source>
        <dbReference type="ARBA" id="ARBA00022617"/>
    </source>
</evidence>
<dbReference type="AlphaFoldDB" id="A0A9P8Y9B3"/>
<comment type="catalytic activity">
    <reaction evidence="8">
        <text>2 nitric oxide + NADH + 2 O2 = 2 nitrate + NAD(+) + H(+)</text>
        <dbReference type="Rhea" id="RHEA:19469"/>
        <dbReference type="ChEBI" id="CHEBI:15378"/>
        <dbReference type="ChEBI" id="CHEBI:15379"/>
        <dbReference type="ChEBI" id="CHEBI:16480"/>
        <dbReference type="ChEBI" id="CHEBI:17632"/>
        <dbReference type="ChEBI" id="CHEBI:57540"/>
        <dbReference type="ChEBI" id="CHEBI:57945"/>
        <dbReference type="EC" id="1.14.12.17"/>
    </reaction>
</comment>
<keyword evidence="4" id="KW-0349">Heme</keyword>
<dbReference type="Proteomes" id="UP000756346">
    <property type="component" value="Unassembled WGS sequence"/>
</dbReference>
<evidence type="ECO:0000256" key="5">
    <source>
        <dbReference type="ARBA" id="ARBA00022723"/>
    </source>
</evidence>
<dbReference type="InterPro" id="IPR017927">
    <property type="entry name" value="FAD-bd_FR_type"/>
</dbReference>
<keyword evidence="7" id="KW-0520">NAD</keyword>
<dbReference type="EC" id="1.14.12.17" evidence="2"/>
<dbReference type="GO" id="GO:0071500">
    <property type="term" value="P:cellular response to nitrosative stress"/>
    <property type="evidence" value="ECO:0007669"/>
    <property type="project" value="TreeGrafter"/>
</dbReference>
<reference evidence="13" key="1">
    <citation type="journal article" date="2021" name="Nat. Commun.">
        <title>Genetic determinants of endophytism in the Arabidopsis root mycobiome.</title>
        <authorList>
            <person name="Mesny F."/>
            <person name="Miyauchi S."/>
            <person name="Thiergart T."/>
            <person name="Pickel B."/>
            <person name="Atanasova L."/>
            <person name="Karlsson M."/>
            <person name="Huettel B."/>
            <person name="Barry K.W."/>
            <person name="Haridas S."/>
            <person name="Chen C."/>
            <person name="Bauer D."/>
            <person name="Andreopoulos W."/>
            <person name="Pangilinan J."/>
            <person name="LaButti K."/>
            <person name="Riley R."/>
            <person name="Lipzen A."/>
            <person name="Clum A."/>
            <person name="Drula E."/>
            <person name="Henrissat B."/>
            <person name="Kohler A."/>
            <person name="Grigoriev I.V."/>
            <person name="Martin F.M."/>
            <person name="Hacquard S."/>
        </authorList>
    </citation>
    <scope>NUCLEOTIDE SEQUENCE</scope>
    <source>
        <strain evidence="13">MPI-CAGE-CH-0230</strain>
    </source>
</reference>
<dbReference type="Gene3D" id="2.40.30.10">
    <property type="entry name" value="Translation factors"/>
    <property type="match status" value="1"/>
</dbReference>
<dbReference type="EMBL" id="JAGTJQ010000005">
    <property type="protein sequence ID" value="KAH7031154.1"/>
    <property type="molecule type" value="Genomic_DNA"/>
</dbReference>
<protein>
    <recommendedName>
        <fullName evidence="2">nitric oxide dioxygenase</fullName>
        <ecNumber evidence="2">1.14.12.17</ecNumber>
    </recommendedName>
</protein>